<name>A0AB34KWR6_9PEZI</name>
<dbReference type="InterPro" id="IPR008030">
    <property type="entry name" value="NmrA-like"/>
</dbReference>
<evidence type="ECO:0000259" key="3">
    <source>
        <dbReference type="Pfam" id="PF05368"/>
    </source>
</evidence>
<comment type="caution">
    <text evidence="4">The sequence shown here is derived from an EMBL/GenBank/DDBJ whole genome shotgun (WGS) entry which is preliminary data.</text>
</comment>
<sequence length="322" mass="34949">MAKLIVVCGATGGLGGSVARRMLTDGWKVRAITRNKESAGAKALLEAGAELASANYDHVSSLKTAFEGANAIFGVTNFFEYMFDNGAKAAEEKETQQIVNIATAANSIPTLEHLILHTLPSAEKLAGPKYAVPHMDSKDKAADKIKAELPDLAKKTTFLWLGMFASNFWAFPMMIPTELPNSTGSHVYLQPIPASTPIYYAGDTETNTGAFVSAILAKPHISTPAKYAFVYTEQGPFSEYLQAWKDATGKRATFVQISRAEYEDLWGKEIGGELAMMLESFAMESDWGKAHKGHVITAKDLGIAEGELVGVKDTLIREKHRL</sequence>
<dbReference type="InterPro" id="IPR036291">
    <property type="entry name" value="NAD(P)-bd_dom_sf"/>
</dbReference>
<gene>
    <name evidence="4" type="ORF">WHR41_03645</name>
</gene>
<proteinExistence type="inferred from homology"/>
<keyword evidence="5" id="KW-1185">Reference proteome</keyword>
<protein>
    <recommendedName>
        <fullName evidence="3">NmrA-like domain-containing protein</fullName>
    </recommendedName>
</protein>
<dbReference type="AlphaFoldDB" id="A0AB34KWR6"/>
<reference evidence="4 5" key="1">
    <citation type="journal article" date="2020" name="Microbiol. Resour. Announc.">
        <title>Draft Genome Sequence of a Cladosporium Species Isolated from the Mesophotic Ascidian Didemnum maculosum.</title>
        <authorList>
            <person name="Gioti A."/>
            <person name="Siaperas R."/>
            <person name="Nikolaivits E."/>
            <person name="Le Goff G."/>
            <person name="Ouazzani J."/>
            <person name="Kotoulas G."/>
            <person name="Topakas E."/>
        </authorList>
    </citation>
    <scope>NUCLEOTIDE SEQUENCE [LARGE SCALE GENOMIC DNA]</scope>
    <source>
        <strain evidence="4 5">TM138-S3</strain>
    </source>
</reference>
<dbReference type="PANTHER" id="PTHR42748">
    <property type="entry name" value="NITROGEN METABOLITE REPRESSION PROTEIN NMRA FAMILY MEMBER"/>
    <property type="match status" value="1"/>
</dbReference>
<accession>A0AB34KWR6</accession>
<dbReference type="Gene3D" id="3.40.50.720">
    <property type="entry name" value="NAD(P)-binding Rossmann-like Domain"/>
    <property type="match status" value="1"/>
</dbReference>
<dbReference type="PANTHER" id="PTHR42748:SF28">
    <property type="entry name" value="NMRA-LIKE DOMAIN-CONTAINING PROTEIN"/>
    <property type="match status" value="1"/>
</dbReference>
<dbReference type="GeneID" id="96005089"/>
<feature type="domain" description="NmrA-like" evidence="3">
    <location>
        <begin position="2"/>
        <end position="282"/>
    </location>
</feature>
<dbReference type="Proteomes" id="UP000803884">
    <property type="component" value="Unassembled WGS sequence"/>
</dbReference>
<organism evidence="4 5">
    <name type="scientific">Cladosporium halotolerans</name>
    <dbReference type="NCBI Taxonomy" id="1052096"/>
    <lineage>
        <taxon>Eukaryota</taxon>
        <taxon>Fungi</taxon>
        <taxon>Dikarya</taxon>
        <taxon>Ascomycota</taxon>
        <taxon>Pezizomycotina</taxon>
        <taxon>Dothideomycetes</taxon>
        <taxon>Dothideomycetidae</taxon>
        <taxon>Cladosporiales</taxon>
        <taxon>Cladosporiaceae</taxon>
        <taxon>Cladosporium</taxon>
    </lineage>
</organism>
<evidence type="ECO:0000256" key="2">
    <source>
        <dbReference type="ARBA" id="ARBA00022857"/>
    </source>
</evidence>
<comment type="similarity">
    <text evidence="1">Belongs to the NmrA-type oxidoreductase family.</text>
</comment>
<dbReference type="Pfam" id="PF05368">
    <property type="entry name" value="NmrA"/>
    <property type="match status" value="1"/>
</dbReference>
<dbReference type="EMBL" id="JAAQHG020000009">
    <property type="protein sequence ID" value="KAL1587755.1"/>
    <property type="molecule type" value="Genomic_DNA"/>
</dbReference>
<evidence type="ECO:0000313" key="4">
    <source>
        <dbReference type="EMBL" id="KAL1587755.1"/>
    </source>
</evidence>
<evidence type="ECO:0000313" key="5">
    <source>
        <dbReference type="Proteomes" id="UP000803884"/>
    </source>
</evidence>
<dbReference type="Gene3D" id="3.90.25.10">
    <property type="entry name" value="UDP-galactose 4-epimerase, domain 1"/>
    <property type="match status" value="1"/>
</dbReference>
<dbReference type="SUPFAM" id="SSF51735">
    <property type="entry name" value="NAD(P)-binding Rossmann-fold domains"/>
    <property type="match status" value="1"/>
</dbReference>
<dbReference type="GO" id="GO:0005634">
    <property type="term" value="C:nucleus"/>
    <property type="evidence" value="ECO:0007669"/>
    <property type="project" value="TreeGrafter"/>
</dbReference>
<dbReference type="InterPro" id="IPR051164">
    <property type="entry name" value="NmrA-like_oxidored"/>
</dbReference>
<dbReference type="RefSeq" id="XP_069230860.1">
    <property type="nucleotide sequence ID" value="XM_069372251.1"/>
</dbReference>
<keyword evidence="2" id="KW-0521">NADP</keyword>
<evidence type="ECO:0000256" key="1">
    <source>
        <dbReference type="ARBA" id="ARBA00006328"/>
    </source>
</evidence>